<dbReference type="Pfam" id="PF02585">
    <property type="entry name" value="PIG-L"/>
    <property type="match status" value="1"/>
</dbReference>
<protein>
    <submittedName>
        <fullName evidence="1">PIG-L family deacetylase</fullName>
    </submittedName>
</protein>
<comment type="caution">
    <text evidence="1">The sequence shown here is derived from an EMBL/GenBank/DDBJ whole genome shotgun (WGS) entry which is preliminary data.</text>
</comment>
<sequence length="232" mass="26043">MKHKTIAFIYAHPDDETFSSSYLIRQTVDEGHRVVLLTATRGDAGKTGRLGSMTPQELAARRERELEQAARILGIAEVRQLGLGDGKLKDVPAEELQKQIAEFIAHHNAEVVVTFPADGISGHKDHIVIHHAVNAVVFSRRTPTVQKLYYNQLGNYQSESSSVVKLEAGGYWEAKRLALQAHESQILSIERVFGDLGPEVPPHHRFEAFELAWERGVHFPPKTERSVWNDLL</sequence>
<dbReference type="GO" id="GO:0016811">
    <property type="term" value="F:hydrolase activity, acting on carbon-nitrogen (but not peptide) bonds, in linear amides"/>
    <property type="evidence" value="ECO:0007669"/>
    <property type="project" value="TreeGrafter"/>
</dbReference>
<keyword evidence="2" id="KW-1185">Reference proteome</keyword>
<dbReference type="OrthoDB" id="9790023at2"/>
<accession>A0A5D0CVY7</accession>
<dbReference type="Proteomes" id="UP000325218">
    <property type="component" value="Unassembled WGS sequence"/>
</dbReference>
<dbReference type="PANTHER" id="PTHR12993:SF11">
    <property type="entry name" value="N-ACETYLGLUCOSAMINYL-PHOSPHATIDYLINOSITOL DE-N-ACETYLASE"/>
    <property type="match status" value="1"/>
</dbReference>
<organism evidence="1 2">
    <name type="scientific">Paenibacillus faecis</name>
    <dbReference type="NCBI Taxonomy" id="862114"/>
    <lineage>
        <taxon>Bacteria</taxon>
        <taxon>Bacillati</taxon>
        <taxon>Bacillota</taxon>
        <taxon>Bacilli</taxon>
        <taxon>Bacillales</taxon>
        <taxon>Paenibacillaceae</taxon>
        <taxon>Paenibacillus</taxon>
    </lineage>
</organism>
<dbReference type="PANTHER" id="PTHR12993">
    <property type="entry name" value="N-ACETYLGLUCOSAMINYL-PHOSPHATIDYLINOSITOL DE-N-ACETYLASE-RELATED"/>
    <property type="match status" value="1"/>
</dbReference>
<name>A0A5D0CVY7_9BACL</name>
<dbReference type="Gene3D" id="3.40.50.10320">
    <property type="entry name" value="LmbE-like"/>
    <property type="match status" value="1"/>
</dbReference>
<dbReference type="InterPro" id="IPR003737">
    <property type="entry name" value="GlcNAc_PI_deacetylase-related"/>
</dbReference>
<gene>
    <name evidence="1" type="ORF">FRY98_10275</name>
</gene>
<dbReference type="EMBL" id="VSDO01000002">
    <property type="protein sequence ID" value="TYA13057.1"/>
    <property type="molecule type" value="Genomic_DNA"/>
</dbReference>
<evidence type="ECO:0000313" key="1">
    <source>
        <dbReference type="EMBL" id="TYA13057.1"/>
    </source>
</evidence>
<proteinExistence type="predicted"/>
<evidence type="ECO:0000313" key="2">
    <source>
        <dbReference type="Proteomes" id="UP000325218"/>
    </source>
</evidence>
<reference evidence="1 2" key="1">
    <citation type="submission" date="2019-08" db="EMBL/GenBank/DDBJ databases">
        <title>Genome sequencing of Paenibacillus faecis DSM 23593(T).</title>
        <authorList>
            <person name="Kook J.-K."/>
            <person name="Park S.-N."/>
            <person name="Lim Y.K."/>
        </authorList>
    </citation>
    <scope>NUCLEOTIDE SEQUENCE [LARGE SCALE GENOMIC DNA]</scope>
    <source>
        <strain evidence="1 2">DSM 23593</strain>
    </source>
</reference>
<dbReference type="RefSeq" id="WP_148451656.1">
    <property type="nucleotide sequence ID" value="NZ_VSDO01000002.1"/>
</dbReference>
<dbReference type="SUPFAM" id="SSF102588">
    <property type="entry name" value="LmbE-like"/>
    <property type="match status" value="1"/>
</dbReference>
<dbReference type="AlphaFoldDB" id="A0A5D0CVY7"/>
<dbReference type="InterPro" id="IPR024078">
    <property type="entry name" value="LmbE-like_dom_sf"/>
</dbReference>